<evidence type="ECO:0000313" key="2">
    <source>
        <dbReference type="Proteomes" id="UP000322234"/>
    </source>
</evidence>
<evidence type="ECO:0000313" key="1">
    <source>
        <dbReference type="EMBL" id="MXQ97192.1"/>
    </source>
</evidence>
<name>A0A6B0S5D4_9CETA</name>
<organism evidence="1 2">
    <name type="scientific">Bos mutus</name>
    <name type="common">wild yak</name>
    <dbReference type="NCBI Taxonomy" id="72004"/>
    <lineage>
        <taxon>Eukaryota</taxon>
        <taxon>Metazoa</taxon>
        <taxon>Chordata</taxon>
        <taxon>Craniata</taxon>
        <taxon>Vertebrata</taxon>
        <taxon>Euteleostomi</taxon>
        <taxon>Mammalia</taxon>
        <taxon>Eutheria</taxon>
        <taxon>Laurasiatheria</taxon>
        <taxon>Artiodactyla</taxon>
        <taxon>Ruminantia</taxon>
        <taxon>Pecora</taxon>
        <taxon>Bovidae</taxon>
        <taxon>Bovinae</taxon>
        <taxon>Bos</taxon>
    </lineage>
</organism>
<dbReference type="EMBL" id="VBQZ03000184">
    <property type="protein sequence ID" value="MXQ97192.1"/>
    <property type="molecule type" value="Genomic_DNA"/>
</dbReference>
<dbReference type="AlphaFoldDB" id="A0A6B0S5D4"/>
<sequence length="77" mass="9127">MALSYISSPIIRHQLCKPLITHLEQEDEMKIVERRIHQDTCSYEMILLKTKRPQQEQGILEKYTLNGKKRICSNAER</sequence>
<reference evidence="1" key="1">
    <citation type="submission" date="2019-10" db="EMBL/GenBank/DDBJ databases">
        <title>The sequence and de novo assembly of the wild yak genome.</title>
        <authorList>
            <person name="Liu Y."/>
        </authorList>
    </citation>
    <scope>NUCLEOTIDE SEQUENCE [LARGE SCALE GENOMIC DNA]</scope>
    <source>
        <strain evidence="1">WY2019</strain>
    </source>
</reference>
<proteinExistence type="predicted"/>
<dbReference type="Proteomes" id="UP000322234">
    <property type="component" value="Unassembled WGS sequence"/>
</dbReference>
<accession>A0A6B0S5D4</accession>
<keyword evidence="2" id="KW-1185">Reference proteome</keyword>
<protein>
    <submittedName>
        <fullName evidence="1">Uncharacterized protein</fullName>
    </submittedName>
</protein>
<comment type="caution">
    <text evidence="1">The sequence shown here is derived from an EMBL/GenBank/DDBJ whole genome shotgun (WGS) entry which is preliminary data.</text>
</comment>
<gene>
    <name evidence="1" type="ORF">E5288_WYG011688</name>
</gene>